<dbReference type="Gene3D" id="2.60.120.620">
    <property type="entry name" value="q2cbj1_9rhob like domain"/>
    <property type="match status" value="1"/>
</dbReference>
<sequence length="360" mass="40473">MATTTTTTTIAKETLVEGKLSTMPAGLVPKPSGPNKLFNNPDAKFGDFRDDLLRDGFCVVKGAVPRERAEQYAEEMFRYLETFKGGLGFKRDDPSTYVEEKMPVINEKGMCLGYGIAHESFTWAVRQEPGVIDAFAKVYDTDDLIVSFDGVNLAFPRTDLKPNTPWPHQDQDPEKPGFRCLQGLVNLLPNGDRDGGLIVCKGAHLLSEEFHAEFKDEPDKIWAWTKEWYGFTDRGMQWLADRGCPWIKVNAEPGDLLLWDSRTPHYNLSPALGAGPRFCVYTCYMPAADATQEELARKKAALENTQSTTHWPNAMHVGGVPVRRRDGRDCPYNDWKPRQPVQLTERGLRLTGIPYIKASV</sequence>
<gene>
    <name evidence="1" type="ORF">TT172_LOCUS182</name>
</gene>
<organism evidence="1 2">
    <name type="scientific">Thermothielavioides terrestris</name>
    <dbReference type="NCBI Taxonomy" id="2587410"/>
    <lineage>
        <taxon>Eukaryota</taxon>
        <taxon>Fungi</taxon>
        <taxon>Dikarya</taxon>
        <taxon>Ascomycota</taxon>
        <taxon>Pezizomycotina</taxon>
        <taxon>Sordariomycetes</taxon>
        <taxon>Sordariomycetidae</taxon>
        <taxon>Sordariales</taxon>
        <taxon>Chaetomiaceae</taxon>
        <taxon>Thermothielavioides</taxon>
    </lineage>
</organism>
<dbReference type="Pfam" id="PF05721">
    <property type="entry name" value="PhyH"/>
    <property type="match status" value="1"/>
</dbReference>
<reference evidence="1 2" key="1">
    <citation type="submission" date="2018-04" db="EMBL/GenBank/DDBJ databases">
        <authorList>
            <person name="Huttner S."/>
            <person name="Dainat J."/>
        </authorList>
    </citation>
    <scope>NUCLEOTIDE SEQUENCE [LARGE SCALE GENOMIC DNA]</scope>
</reference>
<dbReference type="Proteomes" id="UP000289323">
    <property type="component" value="Unassembled WGS sequence"/>
</dbReference>
<protein>
    <submittedName>
        <fullName evidence="1">D17642af-e4b2-4f91-a1b1-17d6b3181347</fullName>
    </submittedName>
</protein>
<dbReference type="EMBL" id="OUUZ01000001">
    <property type="protein sequence ID" value="SPQ17763.1"/>
    <property type="molecule type" value="Genomic_DNA"/>
</dbReference>
<dbReference type="InterPro" id="IPR008775">
    <property type="entry name" value="Phytyl_CoA_dOase-like"/>
</dbReference>
<accession>A0A446B5H4</accession>
<proteinExistence type="predicted"/>
<dbReference type="SUPFAM" id="SSF51197">
    <property type="entry name" value="Clavaminate synthase-like"/>
    <property type="match status" value="1"/>
</dbReference>
<evidence type="ECO:0000313" key="1">
    <source>
        <dbReference type="EMBL" id="SPQ17763.1"/>
    </source>
</evidence>
<evidence type="ECO:0000313" key="2">
    <source>
        <dbReference type="Proteomes" id="UP000289323"/>
    </source>
</evidence>
<dbReference type="PANTHER" id="PTHR31630">
    <property type="entry name" value="PHYTANOYL-COA DIOXYGENASE-RELATED-RELATED"/>
    <property type="match status" value="1"/>
</dbReference>
<name>A0A446B5H4_9PEZI</name>
<dbReference type="AlphaFoldDB" id="A0A446B5H4"/>
<dbReference type="PANTHER" id="PTHR31630:SF7">
    <property type="entry name" value="PHYTANOYL-COA DIOXYGENASE"/>
    <property type="match status" value="1"/>
</dbReference>